<dbReference type="RefSeq" id="WP_204840796.1">
    <property type="nucleotide sequence ID" value="NZ_JAFBCL010000001.1"/>
</dbReference>
<gene>
    <name evidence="5" type="ORF">J7S33_03100</name>
    <name evidence="4" type="ORF">JOE68_000589</name>
</gene>
<organism evidence="5 6">
    <name type="scientific">Saccharothrix algeriensis</name>
    <dbReference type="NCBI Taxonomy" id="173560"/>
    <lineage>
        <taxon>Bacteria</taxon>
        <taxon>Bacillati</taxon>
        <taxon>Actinomycetota</taxon>
        <taxon>Actinomycetes</taxon>
        <taxon>Pseudonocardiales</taxon>
        <taxon>Pseudonocardiaceae</taxon>
        <taxon>Saccharothrix</taxon>
    </lineage>
</organism>
<evidence type="ECO:0000313" key="6">
    <source>
        <dbReference type="Proteomes" id="UP000671828"/>
    </source>
</evidence>
<dbReference type="SUPFAM" id="SSF54631">
    <property type="entry name" value="CBS-domain pair"/>
    <property type="match status" value="1"/>
</dbReference>
<dbReference type="AlphaFoldDB" id="A0A8T8I011"/>
<dbReference type="PANTHER" id="PTHR43080">
    <property type="entry name" value="CBS DOMAIN-CONTAINING PROTEIN CBSX3, MITOCHONDRIAL"/>
    <property type="match status" value="1"/>
</dbReference>
<evidence type="ECO:0000313" key="7">
    <source>
        <dbReference type="Proteomes" id="UP001195724"/>
    </source>
</evidence>
<dbReference type="Proteomes" id="UP000671828">
    <property type="component" value="Chromosome"/>
</dbReference>
<proteinExistence type="predicted"/>
<dbReference type="PROSITE" id="PS51371">
    <property type="entry name" value="CBS"/>
    <property type="match status" value="2"/>
</dbReference>
<sequence>MRVRDVMTRDVVTVTPETSVRDAGALLAARGFTMLPVVDGRGELLGVLTEAEALKDRLPVDPRTLVHGEAPRGVPRPARAIRDVMVEPVVGATPDADVAEVARRMLEHDVRSVAVVDGRRLVGVVTRRDMLRAVSRDDRALEAEVRRRLCLYGGPGRWRVGVTDGRVSIVDALDDERDRHVAAVLAGAVAGVVDVCFPESDSAGVGHAVGDR</sequence>
<dbReference type="PANTHER" id="PTHR43080:SF2">
    <property type="entry name" value="CBS DOMAIN-CONTAINING PROTEIN"/>
    <property type="match status" value="1"/>
</dbReference>
<evidence type="ECO:0000256" key="2">
    <source>
        <dbReference type="PROSITE-ProRule" id="PRU00703"/>
    </source>
</evidence>
<accession>A0A8T8I011</accession>
<reference evidence="5" key="2">
    <citation type="submission" date="2021-04" db="EMBL/GenBank/DDBJ databases">
        <title>Saccharothrix algeriensis WGS.</title>
        <authorList>
            <person name="Stuskova K."/>
            <person name="Hakalova E."/>
            <person name="Tebbal A.B."/>
            <person name="Eichmeier A."/>
        </authorList>
    </citation>
    <scope>NUCLEOTIDE SEQUENCE</scope>
    <source>
        <strain evidence="5">NRRL B-24137</strain>
    </source>
</reference>
<dbReference type="EMBL" id="CP072788">
    <property type="protein sequence ID" value="QTR04011.1"/>
    <property type="molecule type" value="Genomic_DNA"/>
</dbReference>
<name>A0A8T8I011_9PSEU</name>
<evidence type="ECO:0000256" key="1">
    <source>
        <dbReference type="ARBA" id="ARBA00023122"/>
    </source>
</evidence>
<dbReference type="EMBL" id="JAFBCL010000001">
    <property type="protein sequence ID" value="MBM7809724.1"/>
    <property type="molecule type" value="Genomic_DNA"/>
</dbReference>
<dbReference type="SMART" id="SM00116">
    <property type="entry name" value="CBS"/>
    <property type="match status" value="2"/>
</dbReference>
<protein>
    <submittedName>
        <fullName evidence="5">CBS domain-containing protein</fullName>
    </submittedName>
    <submittedName>
        <fullName evidence="4">CBS-domain-containing membrane protein</fullName>
    </submittedName>
</protein>
<evidence type="ECO:0000313" key="5">
    <source>
        <dbReference type="EMBL" id="QTR04011.1"/>
    </source>
</evidence>
<keyword evidence="7" id="KW-1185">Reference proteome</keyword>
<feature type="domain" description="CBS" evidence="3">
    <location>
        <begin position="85"/>
        <end position="141"/>
    </location>
</feature>
<dbReference type="Gene3D" id="3.10.580.10">
    <property type="entry name" value="CBS-domain"/>
    <property type="match status" value="1"/>
</dbReference>
<dbReference type="InterPro" id="IPR000644">
    <property type="entry name" value="CBS_dom"/>
</dbReference>
<dbReference type="Pfam" id="PF00571">
    <property type="entry name" value="CBS"/>
    <property type="match status" value="2"/>
</dbReference>
<dbReference type="Proteomes" id="UP001195724">
    <property type="component" value="Unassembled WGS sequence"/>
</dbReference>
<keyword evidence="1 2" id="KW-0129">CBS domain</keyword>
<reference evidence="4 7" key="1">
    <citation type="submission" date="2021-01" db="EMBL/GenBank/DDBJ databases">
        <title>Sequencing the genomes of 1000 actinobacteria strains.</title>
        <authorList>
            <person name="Klenk H.-P."/>
        </authorList>
    </citation>
    <scope>NUCLEOTIDE SEQUENCE [LARGE SCALE GENOMIC DNA]</scope>
    <source>
        <strain evidence="4 7">DSM 44581</strain>
    </source>
</reference>
<dbReference type="InterPro" id="IPR046342">
    <property type="entry name" value="CBS_dom_sf"/>
</dbReference>
<evidence type="ECO:0000259" key="3">
    <source>
        <dbReference type="PROSITE" id="PS51371"/>
    </source>
</evidence>
<dbReference type="InterPro" id="IPR051257">
    <property type="entry name" value="Diverse_CBS-Domain"/>
</dbReference>
<feature type="domain" description="CBS" evidence="3">
    <location>
        <begin position="7"/>
        <end position="65"/>
    </location>
</feature>
<evidence type="ECO:0000313" key="4">
    <source>
        <dbReference type="EMBL" id="MBM7809724.1"/>
    </source>
</evidence>